<accession>A0A853CBK7</accession>
<gene>
    <name evidence="2" type="ORF">GGQ55_000280</name>
</gene>
<name>A0A853CBK7_9ACTN</name>
<keyword evidence="1" id="KW-1133">Transmembrane helix</keyword>
<dbReference type="AlphaFoldDB" id="A0A853CBK7"/>
<sequence>MTIPSARARLAISAALGLVVGVVTGLLWSWDADSTVLLALLTAGVGYYLALWTVIVRTARVLEDERLRNVPVGL</sequence>
<keyword evidence="1" id="KW-0812">Transmembrane</keyword>
<dbReference type="Proteomes" id="UP000541969">
    <property type="component" value="Unassembled WGS sequence"/>
</dbReference>
<dbReference type="RefSeq" id="WP_179714777.1">
    <property type="nucleotide sequence ID" value="NZ_JACBZT010000001.1"/>
</dbReference>
<protein>
    <submittedName>
        <fullName evidence="2">Putative membrane protein</fullName>
    </submittedName>
</protein>
<evidence type="ECO:0000256" key="1">
    <source>
        <dbReference type="SAM" id="Phobius"/>
    </source>
</evidence>
<keyword evidence="1" id="KW-0472">Membrane</keyword>
<evidence type="ECO:0000313" key="2">
    <source>
        <dbReference type="EMBL" id="NYJ04002.1"/>
    </source>
</evidence>
<comment type="caution">
    <text evidence="2">The sequence shown here is derived from an EMBL/GenBank/DDBJ whole genome shotgun (WGS) entry which is preliminary data.</text>
</comment>
<proteinExistence type="predicted"/>
<dbReference type="EMBL" id="JACBZT010000001">
    <property type="protein sequence ID" value="NYJ04002.1"/>
    <property type="molecule type" value="Genomic_DNA"/>
</dbReference>
<evidence type="ECO:0000313" key="3">
    <source>
        <dbReference type="Proteomes" id="UP000541969"/>
    </source>
</evidence>
<keyword evidence="3" id="KW-1185">Reference proteome</keyword>
<feature type="transmembrane region" description="Helical" evidence="1">
    <location>
        <begin position="36"/>
        <end position="56"/>
    </location>
</feature>
<organism evidence="2 3">
    <name type="scientific">Petropleomorpha daqingensis</name>
    <dbReference type="NCBI Taxonomy" id="2026353"/>
    <lineage>
        <taxon>Bacteria</taxon>
        <taxon>Bacillati</taxon>
        <taxon>Actinomycetota</taxon>
        <taxon>Actinomycetes</taxon>
        <taxon>Geodermatophilales</taxon>
        <taxon>Geodermatophilaceae</taxon>
        <taxon>Petropleomorpha</taxon>
    </lineage>
</organism>
<reference evidence="2 3" key="1">
    <citation type="submission" date="2020-07" db="EMBL/GenBank/DDBJ databases">
        <title>Sequencing the genomes of 1000 actinobacteria strains.</title>
        <authorList>
            <person name="Klenk H.-P."/>
        </authorList>
    </citation>
    <scope>NUCLEOTIDE SEQUENCE [LARGE SCALE GENOMIC DNA]</scope>
    <source>
        <strain evidence="2 3">DSM 104001</strain>
    </source>
</reference>
<feature type="transmembrane region" description="Helical" evidence="1">
    <location>
        <begin position="12"/>
        <end position="30"/>
    </location>
</feature>